<feature type="compositionally biased region" description="Low complexity" evidence="1">
    <location>
        <begin position="61"/>
        <end position="76"/>
    </location>
</feature>
<evidence type="ECO:0000313" key="2">
    <source>
        <dbReference type="EMBL" id="QGU95912.1"/>
    </source>
</evidence>
<evidence type="ECO:0000313" key="3">
    <source>
        <dbReference type="Proteomes" id="UP000422764"/>
    </source>
</evidence>
<keyword evidence="3" id="KW-1185">Reference proteome</keyword>
<organism evidence="2 3">
    <name type="scientific">Clostridium bovifaecis</name>
    <dbReference type="NCBI Taxonomy" id="2184719"/>
    <lineage>
        <taxon>Bacteria</taxon>
        <taxon>Bacillati</taxon>
        <taxon>Bacillota</taxon>
        <taxon>Clostridia</taxon>
        <taxon>Eubacteriales</taxon>
        <taxon>Clostridiaceae</taxon>
        <taxon>Clostridium</taxon>
    </lineage>
</organism>
<dbReference type="InterPro" id="IPR024997">
    <property type="entry name" value="DUF3892"/>
</dbReference>
<protein>
    <submittedName>
        <fullName evidence="2">DUF3892 domain-containing protein</fullName>
    </submittedName>
</protein>
<gene>
    <name evidence="2" type="ORF">GOM49_13150</name>
</gene>
<evidence type="ECO:0000256" key="1">
    <source>
        <dbReference type="SAM" id="MobiDB-lite"/>
    </source>
</evidence>
<reference evidence="2 3" key="1">
    <citation type="submission" date="2019-12" db="EMBL/GenBank/DDBJ databases">
        <title>Genome sequenceing of Clostridium bovifaecis.</title>
        <authorList>
            <person name="Yao Y."/>
        </authorList>
    </citation>
    <scope>NUCLEOTIDE SEQUENCE [LARGE SCALE GENOMIC DNA]</scope>
    <source>
        <strain evidence="2 3">BXX</strain>
    </source>
</reference>
<dbReference type="EMBL" id="CP046522">
    <property type="protein sequence ID" value="QGU95912.1"/>
    <property type="molecule type" value="Genomic_DNA"/>
</dbReference>
<dbReference type="Pfam" id="PF13031">
    <property type="entry name" value="DUF3892"/>
    <property type="match status" value="1"/>
</dbReference>
<proteinExistence type="predicted"/>
<feature type="region of interest" description="Disordered" evidence="1">
    <location>
        <begin position="54"/>
        <end position="76"/>
    </location>
</feature>
<dbReference type="AlphaFoldDB" id="A0A6I6EQB2"/>
<sequence>MSDKAKIIKVKKNSQGDITDVMSDNGNVYSIDEAVMMARDGVFEGVNVGKAKNGREYLRSNPNGNENDNLDNMPIF</sequence>
<accession>A0A6I6EQB2</accession>
<dbReference type="Proteomes" id="UP000422764">
    <property type="component" value="Chromosome"/>
</dbReference>
<name>A0A6I6EQB2_9CLOT</name>